<reference evidence="2" key="1">
    <citation type="submission" date="2020-05" db="EMBL/GenBank/DDBJ databases">
        <title>Phylogenomic resolution of chytrid fungi.</title>
        <authorList>
            <person name="Stajich J.E."/>
            <person name="Amses K."/>
            <person name="Simmons R."/>
            <person name="Seto K."/>
            <person name="Myers J."/>
            <person name="Bonds A."/>
            <person name="Quandt C.A."/>
            <person name="Barry K."/>
            <person name="Liu P."/>
            <person name="Grigoriev I."/>
            <person name="Longcore J.E."/>
            <person name="James T.Y."/>
        </authorList>
    </citation>
    <scope>NUCLEOTIDE SEQUENCE</scope>
    <source>
        <strain evidence="2">JEL0318</strain>
    </source>
</reference>
<feature type="non-terminal residue" evidence="2">
    <location>
        <position position="1"/>
    </location>
</feature>
<feature type="compositionally biased region" description="Polar residues" evidence="1">
    <location>
        <begin position="34"/>
        <end position="46"/>
    </location>
</feature>
<dbReference type="EMBL" id="JADGJD010000565">
    <property type="protein sequence ID" value="KAJ3050003.1"/>
    <property type="molecule type" value="Genomic_DNA"/>
</dbReference>
<sequence>MNPSSAPPPLHRARSFGKQPSTSSRRPSREWSNKYDQQSLSRSSNIGGMGQGQGYGRGGDGYGREGQGARGEGYERGEGPGGDSRQAKRSSRKYEGSVVDSITTDPNSHPSYATLLRDFSTLRIRSQHLQSLLQDSQTTITRQSQEITVLRHALSDHQHQSPHHDHHSSTTLSEEPTPNSIDAESELTHLRSLVQRRDRTITALTATIMSLRAELGAVTLNKAELSSEVKLLRARLLSLETSNASGSISVASLGSAVPGSTSPLSRPRAMTVGESPATFVAGAGMQPGPWMSLTTPRVGNRWDLD</sequence>
<protein>
    <submittedName>
        <fullName evidence="2">Uncharacterized protein</fullName>
    </submittedName>
</protein>
<dbReference type="AlphaFoldDB" id="A0AAD5X3K0"/>
<gene>
    <name evidence="2" type="ORF">HK097_009002</name>
</gene>
<feature type="compositionally biased region" description="Pro residues" evidence="1">
    <location>
        <begin position="1"/>
        <end position="10"/>
    </location>
</feature>
<feature type="compositionally biased region" description="Basic and acidic residues" evidence="1">
    <location>
        <begin position="154"/>
        <end position="163"/>
    </location>
</feature>
<feature type="region of interest" description="Disordered" evidence="1">
    <location>
        <begin position="154"/>
        <end position="180"/>
    </location>
</feature>
<organism evidence="2 3">
    <name type="scientific">Rhizophlyctis rosea</name>
    <dbReference type="NCBI Taxonomy" id="64517"/>
    <lineage>
        <taxon>Eukaryota</taxon>
        <taxon>Fungi</taxon>
        <taxon>Fungi incertae sedis</taxon>
        <taxon>Chytridiomycota</taxon>
        <taxon>Chytridiomycota incertae sedis</taxon>
        <taxon>Chytridiomycetes</taxon>
        <taxon>Rhizophlyctidales</taxon>
        <taxon>Rhizophlyctidaceae</taxon>
        <taxon>Rhizophlyctis</taxon>
    </lineage>
</organism>
<dbReference type="Proteomes" id="UP001212841">
    <property type="component" value="Unassembled WGS sequence"/>
</dbReference>
<keyword evidence="3" id="KW-1185">Reference proteome</keyword>
<accession>A0AAD5X3K0</accession>
<feature type="compositionally biased region" description="Gly residues" evidence="1">
    <location>
        <begin position="47"/>
        <end position="71"/>
    </location>
</feature>
<evidence type="ECO:0000313" key="2">
    <source>
        <dbReference type="EMBL" id="KAJ3050003.1"/>
    </source>
</evidence>
<feature type="compositionally biased region" description="Polar residues" evidence="1">
    <location>
        <begin position="100"/>
        <end position="111"/>
    </location>
</feature>
<proteinExistence type="predicted"/>
<name>A0AAD5X3K0_9FUNG</name>
<comment type="caution">
    <text evidence="2">The sequence shown here is derived from an EMBL/GenBank/DDBJ whole genome shotgun (WGS) entry which is preliminary data.</text>
</comment>
<evidence type="ECO:0000256" key="1">
    <source>
        <dbReference type="SAM" id="MobiDB-lite"/>
    </source>
</evidence>
<feature type="region of interest" description="Disordered" evidence="1">
    <location>
        <begin position="1"/>
        <end position="112"/>
    </location>
</feature>
<evidence type="ECO:0000313" key="3">
    <source>
        <dbReference type="Proteomes" id="UP001212841"/>
    </source>
</evidence>